<evidence type="ECO:0000313" key="3">
    <source>
        <dbReference type="EMBL" id="KEZ15693.1"/>
    </source>
</evidence>
<dbReference type="Proteomes" id="UP000219422">
    <property type="component" value="Chromosome"/>
</dbReference>
<dbReference type="Proteomes" id="UP001162318">
    <property type="component" value="Unassembled WGS sequence"/>
</dbReference>
<evidence type="ECO:0000313" key="10">
    <source>
        <dbReference type="Proteomes" id="UP000502611"/>
    </source>
</evidence>
<dbReference type="Proteomes" id="UP000502611">
    <property type="component" value="Chromosome"/>
</dbReference>
<reference evidence="5 10" key="4">
    <citation type="submission" date="2020-04" db="EMBL/GenBank/DDBJ databases">
        <title>The Whole Genome Analysis of High salt-tolerant Sphingobium yanoikuyae YC-XJ2 with Aryl organophosphorus flame retardants (aryl-OPFRs)-degrading capacity and characteristics of Related phosphotriesterase.</title>
        <authorList>
            <person name="Li X."/>
        </authorList>
    </citation>
    <scope>NUCLEOTIDE SEQUENCE [LARGE SCALE GENOMIC DNA]</scope>
    <source>
        <strain evidence="5 10">YC-XJ2</strain>
    </source>
</reference>
<dbReference type="SUPFAM" id="SSF55785">
    <property type="entry name" value="PYP-like sensor domain (PAS domain)"/>
    <property type="match status" value="1"/>
</dbReference>
<reference evidence="6 11" key="5">
    <citation type="submission" date="2020-07" db="EMBL/GenBank/DDBJ databases">
        <title>Whole genome sequence of Sphingobium yanoikuyae A3.</title>
        <authorList>
            <person name="Han S.-S."/>
        </authorList>
    </citation>
    <scope>NUCLEOTIDE SEQUENCE [LARGE SCALE GENOMIC DNA]</scope>
    <source>
        <strain evidence="6 11">A3</strain>
    </source>
</reference>
<evidence type="ECO:0000313" key="1">
    <source>
        <dbReference type="EMBL" id="ATI81998.1"/>
    </source>
</evidence>
<dbReference type="RefSeq" id="WP_004208871.1">
    <property type="nucleotide sequence ID" value="NZ_CALUBW010000099.1"/>
</dbReference>
<dbReference type="STRING" id="13690.AX777_19715"/>
<evidence type="ECO:0000313" key="5">
    <source>
        <dbReference type="EMBL" id="QJR04226.1"/>
    </source>
</evidence>
<reference evidence="2 8" key="2">
    <citation type="submission" date="2017-04" db="EMBL/GenBank/DDBJ databases">
        <title>Characterization, genome and methylation analysis of a phthalic acid esters degrading strain Sphingobium yanoikuyae SHJ.</title>
        <authorList>
            <person name="Feng L."/>
        </authorList>
    </citation>
    <scope>NUCLEOTIDE SEQUENCE [LARGE SCALE GENOMIC DNA]</scope>
    <source>
        <strain evidence="2 8">SHJ</strain>
    </source>
</reference>
<name>A0A084ECK1_SPHYA</name>
<reference evidence="4" key="6">
    <citation type="submission" date="2022-09" db="EMBL/GenBank/DDBJ databases">
        <title>Intensive care unit water sources are persistently colonized with multi-drug resistant bacteria and are the site of extensive horizontal gene transfer of antibiotic resistance genes.</title>
        <authorList>
            <person name="Diorio-Toth L."/>
        </authorList>
    </citation>
    <scope>NUCLEOTIDE SEQUENCE</scope>
    <source>
        <strain evidence="4">GD03659</strain>
    </source>
</reference>
<reference evidence="1 9" key="3">
    <citation type="submission" date="2017-10" db="EMBL/GenBank/DDBJ databases">
        <title>Sphingobium yanoikuyae S72.</title>
        <authorList>
            <person name="Sanchez E."/>
            <person name="Bustos P."/>
            <person name="Mendoza P."/>
            <person name="Guo X."/>
            <person name="Mendoza A."/>
        </authorList>
    </citation>
    <scope>NUCLEOTIDE SEQUENCE [LARGE SCALE GENOMIC DNA]</scope>
    <source>
        <strain evidence="1 9">S72</strain>
    </source>
</reference>
<proteinExistence type="predicted"/>
<dbReference type="EMBL" id="CP053021">
    <property type="protein sequence ID" value="QJR04226.1"/>
    <property type="molecule type" value="Genomic_DNA"/>
</dbReference>
<dbReference type="Proteomes" id="UP000037029">
    <property type="component" value="Chromosome"/>
</dbReference>
<dbReference type="EMBL" id="CP020925">
    <property type="protein sequence ID" value="ATP17916.1"/>
    <property type="molecule type" value="Genomic_DNA"/>
</dbReference>
<dbReference type="PATRIC" id="fig|13690.10.peg.4533"/>
<reference evidence="3 7" key="1">
    <citation type="submission" date="2014-03" db="EMBL/GenBank/DDBJ databases">
        <title>Genome sequence of Sphingobium yanoikuyae B1.</title>
        <authorList>
            <person name="Gan H.M."/>
            <person name="Gan H.Y."/>
            <person name="Savka M.A."/>
        </authorList>
    </citation>
    <scope>NUCLEOTIDE SEQUENCE [LARGE SCALE GENOMIC DNA]</scope>
    <source>
        <strain evidence="3 7">B1</strain>
    </source>
</reference>
<dbReference type="Proteomes" id="UP000515377">
    <property type="component" value="Chromosome"/>
</dbReference>
<dbReference type="EMBL" id="CP060122">
    <property type="protein sequence ID" value="QNG45404.1"/>
    <property type="molecule type" value="Genomic_DNA"/>
</dbReference>
<evidence type="ECO:0000313" key="9">
    <source>
        <dbReference type="Proteomes" id="UP000219422"/>
    </source>
</evidence>
<dbReference type="KEGG" id="sya:A6768_19680"/>
<dbReference type="EMBL" id="JAOCKX010000007">
    <property type="protein sequence ID" value="MDH2130869.1"/>
    <property type="molecule type" value="Genomic_DNA"/>
</dbReference>
<dbReference type="InterPro" id="IPR035965">
    <property type="entry name" value="PAS-like_dom_sf"/>
</dbReference>
<dbReference type="Proteomes" id="UP000028534">
    <property type="component" value="Unassembled WGS sequence"/>
</dbReference>
<evidence type="ECO:0000313" key="11">
    <source>
        <dbReference type="Proteomes" id="UP000515377"/>
    </source>
</evidence>
<protein>
    <submittedName>
        <fullName evidence="1">Diguanylate cyclase</fullName>
    </submittedName>
    <submittedName>
        <fullName evidence="3">PAS/PAC domain protein</fullName>
    </submittedName>
</protein>
<accession>A0A084ECK1</accession>
<dbReference type="AlphaFoldDB" id="A0A084ECK1"/>
<organism evidence="3 7">
    <name type="scientific">Sphingobium yanoikuyae</name>
    <name type="common">Sphingomonas yanoikuyae</name>
    <dbReference type="NCBI Taxonomy" id="13690"/>
    <lineage>
        <taxon>Bacteria</taxon>
        <taxon>Pseudomonadati</taxon>
        <taxon>Pseudomonadota</taxon>
        <taxon>Alphaproteobacteria</taxon>
        <taxon>Sphingomonadales</taxon>
        <taxon>Sphingomonadaceae</taxon>
        <taxon>Sphingobium</taxon>
    </lineage>
</organism>
<evidence type="ECO:0000313" key="2">
    <source>
        <dbReference type="EMBL" id="ATP17916.1"/>
    </source>
</evidence>
<dbReference type="Gene3D" id="3.30.450.20">
    <property type="entry name" value="PAS domain"/>
    <property type="match status" value="1"/>
</dbReference>
<dbReference type="GeneID" id="57779074"/>
<dbReference type="eggNOG" id="COG2202">
    <property type="taxonomic scope" value="Bacteria"/>
</dbReference>
<evidence type="ECO:0000313" key="7">
    <source>
        <dbReference type="Proteomes" id="UP000028534"/>
    </source>
</evidence>
<evidence type="ECO:0000313" key="6">
    <source>
        <dbReference type="EMBL" id="QNG45404.1"/>
    </source>
</evidence>
<dbReference type="EMBL" id="JGVR01000038">
    <property type="protein sequence ID" value="KEZ15693.1"/>
    <property type="molecule type" value="Genomic_DNA"/>
</dbReference>
<evidence type="ECO:0000313" key="4">
    <source>
        <dbReference type="EMBL" id="MDH2130869.1"/>
    </source>
</evidence>
<sequence length="161" mass="17964">MRPTEPLPLHHSWPLYDLREHLAPVVLDQDIAGNEAALADRGLGLWHCNLADNSISWTQGVYDIFGLEPGSIVPRPLSVSLYAHDSREAMERLRAYAIRHQRGFTLDVDIRRPDGSDCAMRLIAAPVLLDGETVALHGVKQWLPKDVGAPVRLEPTTFFIP</sequence>
<gene>
    <name evidence="1" type="ORF">A6768_19680</name>
    <name evidence="2" type="ORF">BV87_05660</name>
    <name evidence="3" type="ORF">CP98_04404</name>
    <name evidence="6" type="ORF">H3V42_27010</name>
    <name evidence="5" type="ORF">HH800_19720</name>
    <name evidence="4" type="ORF">N5J77_07010</name>
</gene>
<dbReference type="EMBL" id="CP023741">
    <property type="protein sequence ID" value="ATI81998.1"/>
    <property type="molecule type" value="Genomic_DNA"/>
</dbReference>
<evidence type="ECO:0000313" key="8">
    <source>
        <dbReference type="Proteomes" id="UP000037029"/>
    </source>
</evidence>